<dbReference type="STRING" id="1036181.SAMN05421756_101794"/>
<dbReference type="Pfam" id="PF13338">
    <property type="entry name" value="AbiEi_4"/>
    <property type="match status" value="1"/>
</dbReference>
<dbReference type="SUPFAM" id="SSF52980">
    <property type="entry name" value="Restriction endonuclease-like"/>
    <property type="match status" value="1"/>
</dbReference>
<evidence type="ECO:0000259" key="1">
    <source>
        <dbReference type="Pfam" id="PF04480"/>
    </source>
</evidence>
<dbReference type="InterPro" id="IPR007569">
    <property type="entry name" value="DUF559"/>
</dbReference>
<reference evidence="4" key="1">
    <citation type="submission" date="2016-10" db="EMBL/GenBank/DDBJ databases">
        <authorList>
            <person name="Varghese N."/>
            <person name="Submissions S."/>
        </authorList>
    </citation>
    <scope>NUCLEOTIDE SEQUENCE [LARGE SCALE GENOMIC DNA]</scope>
    <source>
        <strain evidence="4">CGMCC 4.6856</strain>
    </source>
</reference>
<dbReference type="InterPro" id="IPR025159">
    <property type="entry name" value="AbiEi_N"/>
</dbReference>
<evidence type="ECO:0000313" key="4">
    <source>
        <dbReference type="Proteomes" id="UP000198504"/>
    </source>
</evidence>
<dbReference type="AlphaFoldDB" id="A0A1H9B0U1"/>
<organism evidence="3 4">
    <name type="scientific">Microlunatus flavus</name>
    <dbReference type="NCBI Taxonomy" id="1036181"/>
    <lineage>
        <taxon>Bacteria</taxon>
        <taxon>Bacillati</taxon>
        <taxon>Actinomycetota</taxon>
        <taxon>Actinomycetes</taxon>
        <taxon>Propionibacteriales</taxon>
        <taxon>Propionibacteriaceae</taxon>
        <taxon>Microlunatus</taxon>
    </lineage>
</organism>
<dbReference type="Gene3D" id="3.40.960.10">
    <property type="entry name" value="VSR Endonuclease"/>
    <property type="match status" value="1"/>
</dbReference>
<accession>A0A1H9B0U1</accession>
<evidence type="ECO:0000313" key="3">
    <source>
        <dbReference type="EMBL" id="SEP82357.1"/>
    </source>
</evidence>
<dbReference type="Pfam" id="PF04480">
    <property type="entry name" value="DUF559"/>
    <property type="match status" value="1"/>
</dbReference>
<evidence type="ECO:0000259" key="2">
    <source>
        <dbReference type="Pfam" id="PF13338"/>
    </source>
</evidence>
<feature type="domain" description="DUF559" evidence="1">
    <location>
        <begin position="229"/>
        <end position="294"/>
    </location>
</feature>
<gene>
    <name evidence="3" type="ORF">SAMN05421756_101794</name>
</gene>
<keyword evidence="4" id="KW-1185">Reference proteome</keyword>
<sequence length="296" mass="32880">MSTVQEHLLHQAGAISTGQARAAGLSPRQIDHKISTGEWLAVRRGVYRLAAAVPLPETGLWTGLLALGPDALLAEEGAVWWWGIVPESPSCWTFVARSTRRDDAGLRTSRAFVDRRDQHRHRGIRVVGRAWAVLTTAASRERREAGRGIALIDRAKQARHVRQHDLERAFERHPGCWGSTTVRALLARTGDGAHSELERLAISLLRRAGITGFHPNLTVRLRDGSAAEIDIAFPARRIAIELDGYAFHCGADAFRKDVRRGNRLLADGWTVRRFTWDDLLHDPDAFVATVLELLQG</sequence>
<name>A0A1H9B0U1_9ACTN</name>
<dbReference type="Proteomes" id="UP000198504">
    <property type="component" value="Unassembled WGS sequence"/>
</dbReference>
<dbReference type="EMBL" id="FOFA01000001">
    <property type="protein sequence ID" value="SEP82357.1"/>
    <property type="molecule type" value="Genomic_DNA"/>
</dbReference>
<dbReference type="InterPro" id="IPR011335">
    <property type="entry name" value="Restrct_endonuc-II-like"/>
</dbReference>
<protein>
    <submittedName>
        <fullName evidence="3">Uncharacterized protein</fullName>
    </submittedName>
</protein>
<feature type="domain" description="AbiEi antitoxin N-terminal" evidence="2">
    <location>
        <begin position="10"/>
        <end position="50"/>
    </location>
</feature>
<dbReference type="RefSeq" id="WP_170853972.1">
    <property type="nucleotide sequence ID" value="NZ_FOFA01000001.1"/>
</dbReference>
<proteinExistence type="predicted"/>